<protein>
    <submittedName>
        <fullName evidence="1">Uncharacterized protein</fullName>
    </submittedName>
</protein>
<accession>A0A834KI84</accession>
<proteinExistence type="predicted"/>
<evidence type="ECO:0000313" key="2">
    <source>
        <dbReference type="Proteomes" id="UP000614350"/>
    </source>
</evidence>
<evidence type="ECO:0000313" key="1">
    <source>
        <dbReference type="EMBL" id="KAF7404536.1"/>
    </source>
</evidence>
<dbReference type="Proteomes" id="UP000614350">
    <property type="component" value="Unassembled WGS sequence"/>
</dbReference>
<dbReference type="AlphaFoldDB" id="A0A834KI84"/>
<dbReference type="EMBL" id="JACSEA010000003">
    <property type="protein sequence ID" value="KAF7404536.1"/>
    <property type="molecule type" value="Genomic_DNA"/>
</dbReference>
<sequence>MSLEIIERSSGLNENHSMNRLNKFIIHVADEYNLIRMPSIEFTKEDVAKATKRSSNWKAPGSDYLQNY</sequence>
<gene>
    <name evidence="1" type="ORF">HZH66_003442</name>
</gene>
<organism evidence="1 2">
    <name type="scientific">Vespula vulgaris</name>
    <name type="common">Yellow jacket</name>
    <name type="synonym">Wasp</name>
    <dbReference type="NCBI Taxonomy" id="7454"/>
    <lineage>
        <taxon>Eukaryota</taxon>
        <taxon>Metazoa</taxon>
        <taxon>Ecdysozoa</taxon>
        <taxon>Arthropoda</taxon>
        <taxon>Hexapoda</taxon>
        <taxon>Insecta</taxon>
        <taxon>Pterygota</taxon>
        <taxon>Neoptera</taxon>
        <taxon>Endopterygota</taxon>
        <taxon>Hymenoptera</taxon>
        <taxon>Apocrita</taxon>
        <taxon>Aculeata</taxon>
        <taxon>Vespoidea</taxon>
        <taxon>Vespidae</taxon>
        <taxon>Vespinae</taxon>
        <taxon>Vespula</taxon>
    </lineage>
</organism>
<reference evidence="1" key="1">
    <citation type="journal article" date="2020" name="G3 (Bethesda)">
        <title>High-Quality Assemblies for Three Invasive Social Wasps from the &lt;i&gt;Vespula&lt;/i&gt; Genus.</title>
        <authorList>
            <person name="Harrop T.W.R."/>
            <person name="Guhlin J."/>
            <person name="McLaughlin G.M."/>
            <person name="Permina E."/>
            <person name="Stockwell P."/>
            <person name="Gilligan J."/>
            <person name="Le Lec M.F."/>
            <person name="Gruber M.A.M."/>
            <person name="Quinn O."/>
            <person name="Lovegrove M."/>
            <person name="Duncan E.J."/>
            <person name="Remnant E.J."/>
            <person name="Van Eeckhoven J."/>
            <person name="Graham B."/>
            <person name="Knapp R.A."/>
            <person name="Langford K.W."/>
            <person name="Kronenberg Z."/>
            <person name="Press M.O."/>
            <person name="Eacker S.M."/>
            <person name="Wilson-Rankin E.E."/>
            <person name="Purcell J."/>
            <person name="Lester P.J."/>
            <person name="Dearden P.K."/>
        </authorList>
    </citation>
    <scope>NUCLEOTIDE SEQUENCE</scope>
    <source>
        <strain evidence="1">Marl-1</strain>
    </source>
</reference>
<name>A0A834KI84_VESVU</name>
<comment type="caution">
    <text evidence="1">The sequence shown here is derived from an EMBL/GenBank/DDBJ whole genome shotgun (WGS) entry which is preliminary data.</text>
</comment>
<keyword evidence="2" id="KW-1185">Reference proteome</keyword>